<evidence type="ECO:0000313" key="2">
    <source>
        <dbReference type="EMBL" id="MBA8989378.1"/>
    </source>
</evidence>
<feature type="transmembrane region" description="Helical" evidence="1">
    <location>
        <begin position="198"/>
        <end position="220"/>
    </location>
</feature>
<dbReference type="RefSeq" id="WP_182515107.1">
    <property type="nucleotide sequence ID" value="NZ_JACGXP010000001.1"/>
</dbReference>
<keyword evidence="1" id="KW-1133">Transmembrane helix</keyword>
<evidence type="ECO:0000256" key="1">
    <source>
        <dbReference type="SAM" id="Phobius"/>
    </source>
</evidence>
<evidence type="ECO:0008006" key="4">
    <source>
        <dbReference type="Google" id="ProtNLM"/>
    </source>
</evidence>
<dbReference type="InterPro" id="IPR021315">
    <property type="entry name" value="Gap/Sap"/>
</dbReference>
<dbReference type="Proteomes" id="UP000590225">
    <property type="component" value="Unassembled WGS sequence"/>
</dbReference>
<keyword evidence="1" id="KW-0812">Transmembrane</keyword>
<keyword evidence="1" id="KW-0472">Membrane</keyword>
<feature type="transmembrane region" description="Helical" evidence="1">
    <location>
        <begin position="154"/>
        <end position="177"/>
    </location>
</feature>
<feature type="transmembrane region" description="Helical" evidence="1">
    <location>
        <begin position="118"/>
        <end position="142"/>
    </location>
</feature>
<name>A0AAW3T4C0_9MICO</name>
<organism evidence="2 3">
    <name type="scientific">Curtobacterium pusillum</name>
    <dbReference type="NCBI Taxonomy" id="69373"/>
    <lineage>
        <taxon>Bacteria</taxon>
        <taxon>Bacillati</taxon>
        <taxon>Actinomycetota</taxon>
        <taxon>Actinomycetes</taxon>
        <taxon>Micrococcales</taxon>
        <taxon>Microbacteriaceae</taxon>
        <taxon>Curtobacterium</taxon>
    </lineage>
</organism>
<dbReference type="AlphaFoldDB" id="A0AAW3T4C0"/>
<feature type="transmembrane region" description="Helical" evidence="1">
    <location>
        <begin position="35"/>
        <end position="57"/>
    </location>
</feature>
<proteinExistence type="predicted"/>
<dbReference type="EMBL" id="JACGXP010000001">
    <property type="protein sequence ID" value="MBA8989378.1"/>
    <property type="molecule type" value="Genomic_DNA"/>
</dbReference>
<feature type="transmembrane region" description="Helical" evidence="1">
    <location>
        <begin position="6"/>
        <end position="28"/>
    </location>
</feature>
<accession>A0AAW3T4C0</accession>
<gene>
    <name evidence="2" type="ORF">FHW23_000610</name>
</gene>
<protein>
    <recommendedName>
        <fullName evidence="4">Sap-like sulfolipid-1-addressing protein</fullName>
    </recommendedName>
</protein>
<evidence type="ECO:0000313" key="3">
    <source>
        <dbReference type="Proteomes" id="UP000590225"/>
    </source>
</evidence>
<feature type="transmembrane region" description="Helical" evidence="1">
    <location>
        <begin position="69"/>
        <end position="89"/>
    </location>
</feature>
<sequence length="223" mass="22611">MDTLALVPGAVGIALSPLTVASIVFLLGHRRGYGSAVACAVGWITAIVVALVVSVLLGERLPAPSADGAPVQAIVALCASALLFGLAAWQWVRRRLPDGSPASSRWSRAMEAIGPARAFGLGALLFLSPKLFVLVLAAGLAFGDADPSPLETVVAGAVFVLVSGSTALLPIVLAVTLGSYARRALAAVRVGIARWGSLSLVAVLVVLAIVQLVIGLVGLLGPR</sequence>
<reference evidence="2 3" key="1">
    <citation type="submission" date="2020-07" db="EMBL/GenBank/DDBJ databases">
        <title>Above-ground endophytic microbial communities from plants in different locations in the United States.</title>
        <authorList>
            <person name="Frank C."/>
        </authorList>
    </citation>
    <scope>NUCLEOTIDE SEQUENCE [LARGE SCALE GENOMIC DNA]</scope>
    <source>
        <strain evidence="2 3">WPL5_2</strain>
    </source>
</reference>
<comment type="caution">
    <text evidence="2">The sequence shown here is derived from an EMBL/GenBank/DDBJ whole genome shotgun (WGS) entry which is preliminary data.</text>
</comment>
<dbReference type="Pfam" id="PF11139">
    <property type="entry name" value="SfLAP"/>
    <property type="match status" value="1"/>
</dbReference>